<dbReference type="EMBL" id="MKGL01000173">
    <property type="protein sequence ID" value="RNF04117.1"/>
    <property type="molecule type" value="Genomic_DNA"/>
</dbReference>
<evidence type="ECO:0000256" key="1">
    <source>
        <dbReference type="SAM" id="MobiDB-lite"/>
    </source>
</evidence>
<organism evidence="2 3">
    <name type="scientific">Trypanosoma rangeli</name>
    <dbReference type="NCBI Taxonomy" id="5698"/>
    <lineage>
        <taxon>Eukaryota</taxon>
        <taxon>Discoba</taxon>
        <taxon>Euglenozoa</taxon>
        <taxon>Kinetoplastea</taxon>
        <taxon>Metakinetoplastina</taxon>
        <taxon>Trypanosomatida</taxon>
        <taxon>Trypanosomatidae</taxon>
        <taxon>Trypanosoma</taxon>
        <taxon>Herpetosoma</taxon>
    </lineage>
</organism>
<dbReference type="GeneID" id="40329285"/>
<feature type="compositionally biased region" description="Acidic residues" evidence="1">
    <location>
        <begin position="179"/>
        <end position="190"/>
    </location>
</feature>
<dbReference type="OMA" id="PANDMEF"/>
<protein>
    <submittedName>
        <fullName evidence="2">Uncharacterized protein</fullName>
    </submittedName>
</protein>
<evidence type="ECO:0000313" key="2">
    <source>
        <dbReference type="EMBL" id="RNF04117.1"/>
    </source>
</evidence>
<dbReference type="RefSeq" id="XP_029237916.1">
    <property type="nucleotide sequence ID" value="XM_029382235.1"/>
</dbReference>
<feature type="region of interest" description="Disordered" evidence="1">
    <location>
        <begin position="171"/>
        <end position="190"/>
    </location>
</feature>
<evidence type="ECO:0000313" key="3">
    <source>
        <dbReference type="Proteomes" id="UP000283634"/>
    </source>
</evidence>
<name>A0A3R7NKU0_TRYRA</name>
<sequence>MSTNPKFGREALRVRFSDAATSISELYRTAVLSYDAGYRDALLYVHHYILLNTPRAVAGDAVLPHSAQSPVGTTSSSASPPLLDADRLLRFIQNSLKRHELVSVASRGTLRRRKRSLSCVDRSACGLHPEGEGGATLEDTHAVQRCRIASPERGVEEPSVEVRDMLRDVRISRPVEFDSGTDDDDFPAEA</sequence>
<accession>A0A3R7NKU0</accession>
<dbReference type="Proteomes" id="UP000283634">
    <property type="component" value="Unassembled WGS sequence"/>
</dbReference>
<dbReference type="OrthoDB" id="241888at2759"/>
<dbReference type="AlphaFoldDB" id="A0A3R7NKU0"/>
<reference evidence="2 3" key="1">
    <citation type="journal article" date="2018" name="BMC Genomics">
        <title>Genomic comparison of Trypanosoma conorhini and Trypanosoma rangeli to Trypanosoma cruzi strains of high and low virulence.</title>
        <authorList>
            <person name="Bradwell K.R."/>
            <person name="Koparde V.N."/>
            <person name="Matveyev A.V."/>
            <person name="Serrano M.G."/>
            <person name="Alves J.M."/>
            <person name="Parikh H."/>
            <person name="Huang B."/>
            <person name="Lee V."/>
            <person name="Espinosa-Alvarez O."/>
            <person name="Ortiz P.A."/>
            <person name="Costa-Martins A.G."/>
            <person name="Teixeira M.M."/>
            <person name="Buck G.A."/>
        </authorList>
    </citation>
    <scope>NUCLEOTIDE SEQUENCE [LARGE SCALE GENOMIC DNA]</scope>
    <source>
        <strain evidence="2 3">AM80</strain>
    </source>
</reference>
<proteinExistence type="predicted"/>
<dbReference type="VEuPathDB" id="TriTrypDB:TRSC58_00521"/>
<comment type="caution">
    <text evidence="2">The sequence shown here is derived from an EMBL/GenBank/DDBJ whole genome shotgun (WGS) entry which is preliminary data.</text>
</comment>
<keyword evidence="3" id="KW-1185">Reference proteome</keyword>
<gene>
    <name evidence="2" type="ORF">TraAM80_05352</name>
</gene>